<protein>
    <submittedName>
        <fullName evidence="2">Uncharacterized protein</fullName>
    </submittedName>
</protein>
<keyword evidence="1" id="KW-0472">Membrane</keyword>
<accession>A0A9P8PLN4</accession>
<feature type="transmembrane region" description="Helical" evidence="1">
    <location>
        <begin position="54"/>
        <end position="70"/>
    </location>
</feature>
<dbReference type="EMBL" id="JAEUBG010005535">
    <property type="protein sequence ID" value="KAH3674312.1"/>
    <property type="molecule type" value="Genomic_DNA"/>
</dbReference>
<comment type="caution">
    <text evidence="2">The sequence shown here is derived from an EMBL/GenBank/DDBJ whole genome shotgun (WGS) entry which is preliminary data.</text>
</comment>
<evidence type="ECO:0000313" key="2">
    <source>
        <dbReference type="EMBL" id="KAH3674312.1"/>
    </source>
</evidence>
<gene>
    <name evidence="2" type="ORF">WICPIJ_009591</name>
</gene>
<evidence type="ECO:0000313" key="3">
    <source>
        <dbReference type="Proteomes" id="UP000774326"/>
    </source>
</evidence>
<keyword evidence="1" id="KW-1133">Transmembrane helix</keyword>
<reference evidence="2" key="2">
    <citation type="submission" date="2021-01" db="EMBL/GenBank/DDBJ databases">
        <authorList>
            <person name="Schikora-Tamarit M.A."/>
        </authorList>
    </citation>
    <scope>NUCLEOTIDE SEQUENCE</scope>
    <source>
        <strain evidence="2">CBS2887</strain>
    </source>
</reference>
<sequence>MVNIAKEDQCHCLHAGGQVKSYPPKAGSGVTNPKFAKEDQEASTKQGISCRSKGLFVFSSLAAGMIYWFFSSS</sequence>
<reference evidence="2" key="1">
    <citation type="journal article" date="2021" name="Open Biol.">
        <title>Shared evolutionary footprints suggest mitochondrial oxidative damage underlies multiple complex I losses in fungi.</title>
        <authorList>
            <person name="Schikora-Tamarit M.A."/>
            <person name="Marcet-Houben M."/>
            <person name="Nosek J."/>
            <person name="Gabaldon T."/>
        </authorList>
    </citation>
    <scope>NUCLEOTIDE SEQUENCE</scope>
    <source>
        <strain evidence="2">CBS2887</strain>
    </source>
</reference>
<dbReference type="AlphaFoldDB" id="A0A9P8PLN4"/>
<proteinExistence type="predicted"/>
<name>A0A9P8PLN4_WICPI</name>
<organism evidence="2 3">
    <name type="scientific">Wickerhamomyces pijperi</name>
    <name type="common">Yeast</name>
    <name type="synonym">Pichia pijperi</name>
    <dbReference type="NCBI Taxonomy" id="599730"/>
    <lineage>
        <taxon>Eukaryota</taxon>
        <taxon>Fungi</taxon>
        <taxon>Dikarya</taxon>
        <taxon>Ascomycota</taxon>
        <taxon>Saccharomycotina</taxon>
        <taxon>Saccharomycetes</taxon>
        <taxon>Phaffomycetales</taxon>
        <taxon>Wickerhamomycetaceae</taxon>
        <taxon>Wickerhamomyces</taxon>
    </lineage>
</organism>
<keyword evidence="3" id="KW-1185">Reference proteome</keyword>
<keyword evidence="1" id="KW-0812">Transmembrane</keyword>
<evidence type="ECO:0000256" key="1">
    <source>
        <dbReference type="SAM" id="Phobius"/>
    </source>
</evidence>
<dbReference type="Proteomes" id="UP000774326">
    <property type="component" value="Unassembled WGS sequence"/>
</dbReference>